<dbReference type="Pfam" id="PF24963">
    <property type="entry name" value="DUF7768"/>
    <property type="match status" value="1"/>
</dbReference>
<evidence type="ECO:0000259" key="1">
    <source>
        <dbReference type="Pfam" id="PF24963"/>
    </source>
</evidence>
<dbReference type="InterPro" id="IPR056670">
    <property type="entry name" value="DUF7768"/>
</dbReference>
<sequence>MERIYIISRYRARTGSGQRFNCQVAQYICRQVAAAGGVPVAPHLFYTQFLDDSYEDDRERGITFGLDDLSRSNEYLLIVIDGVISAGMKRELAEAARLNMRGHIISMTHEEIRRLMKVVR</sequence>
<feature type="domain" description="DUF7768" evidence="1">
    <location>
        <begin position="3"/>
        <end position="101"/>
    </location>
</feature>
<name>A0ABV1HYT6_9FIRM</name>
<dbReference type="EMBL" id="JBBMFC010000006">
    <property type="protein sequence ID" value="MEQ2578086.1"/>
    <property type="molecule type" value="Genomic_DNA"/>
</dbReference>
<organism evidence="2 3">
    <name type="scientific">Hominiventricola aquisgranensis</name>
    <dbReference type="NCBI Taxonomy" id="3133164"/>
    <lineage>
        <taxon>Bacteria</taxon>
        <taxon>Bacillati</taxon>
        <taxon>Bacillota</taxon>
        <taxon>Clostridia</taxon>
        <taxon>Lachnospirales</taxon>
        <taxon>Lachnospiraceae</taxon>
        <taxon>Hominiventricola</taxon>
    </lineage>
</organism>
<protein>
    <recommendedName>
        <fullName evidence="1">DUF7768 domain-containing protein</fullName>
    </recommendedName>
</protein>
<comment type="caution">
    <text evidence="2">The sequence shown here is derived from an EMBL/GenBank/DDBJ whole genome shotgun (WGS) entry which is preliminary data.</text>
</comment>
<gene>
    <name evidence="2" type="ORF">WMO62_04405</name>
</gene>
<dbReference type="RefSeq" id="WP_349143934.1">
    <property type="nucleotide sequence ID" value="NZ_JBBMFC010000006.1"/>
</dbReference>
<accession>A0ABV1HYT6</accession>
<evidence type="ECO:0000313" key="2">
    <source>
        <dbReference type="EMBL" id="MEQ2578086.1"/>
    </source>
</evidence>
<keyword evidence="3" id="KW-1185">Reference proteome</keyword>
<reference evidence="2 3" key="1">
    <citation type="submission" date="2024-03" db="EMBL/GenBank/DDBJ databases">
        <title>Human intestinal bacterial collection.</title>
        <authorList>
            <person name="Pauvert C."/>
            <person name="Hitch T.C.A."/>
            <person name="Clavel T."/>
        </authorList>
    </citation>
    <scope>NUCLEOTIDE SEQUENCE [LARGE SCALE GENOMIC DNA]</scope>
    <source>
        <strain evidence="2 3">CLA-AA-H78B</strain>
    </source>
</reference>
<dbReference type="Proteomes" id="UP001470288">
    <property type="component" value="Unassembled WGS sequence"/>
</dbReference>
<evidence type="ECO:0000313" key="3">
    <source>
        <dbReference type="Proteomes" id="UP001470288"/>
    </source>
</evidence>
<proteinExistence type="predicted"/>
<dbReference type="Gene3D" id="3.40.50.10400">
    <property type="entry name" value="Hypothetical protein PA1492"/>
    <property type="match status" value="1"/>
</dbReference>